<proteinExistence type="predicted"/>
<protein>
    <submittedName>
        <fullName evidence="1">Uncharacterized protein</fullName>
    </submittedName>
</protein>
<evidence type="ECO:0000313" key="1">
    <source>
        <dbReference type="EMBL" id="SMX32351.1"/>
    </source>
</evidence>
<name>A0A238JNX6_9RHOB</name>
<dbReference type="AlphaFoldDB" id="A0A238JNX6"/>
<keyword evidence="2" id="KW-1185">Reference proteome</keyword>
<dbReference type="Proteomes" id="UP000203464">
    <property type="component" value="Unassembled WGS sequence"/>
</dbReference>
<gene>
    <name evidence="1" type="ORF">OCA8868_00714</name>
</gene>
<reference evidence="2" key="1">
    <citation type="submission" date="2017-05" db="EMBL/GenBank/DDBJ databases">
        <authorList>
            <person name="Rodrigo-Torres L."/>
            <person name="Arahal R. D."/>
            <person name="Lucena T."/>
        </authorList>
    </citation>
    <scope>NUCLEOTIDE SEQUENCE [LARGE SCALE GENOMIC DNA]</scope>
    <source>
        <strain evidence="2">CECT 8868</strain>
    </source>
</reference>
<organism evidence="1 2">
    <name type="scientific">Octadecabacter ascidiaceicola</name>
    <dbReference type="NCBI Taxonomy" id="1655543"/>
    <lineage>
        <taxon>Bacteria</taxon>
        <taxon>Pseudomonadati</taxon>
        <taxon>Pseudomonadota</taxon>
        <taxon>Alphaproteobacteria</taxon>
        <taxon>Rhodobacterales</taxon>
        <taxon>Roseobacteraceae</taxon>
        <taxon>Octadecabacter</taxon>
    </lineage>
</organism>
<evidence type="ECO:0000313" key="2">
    <source>
        <dbReference type="Proteomes" id="UP000203464"/>
    </source>
</evidence>
<sequence length="100" mass="11845">MEPYWAIVIQEPRETADRSKGIEEGWMKPHPRFPARQARLRSKSYKEMPIKVLPKIRQDVDLWCDPYLTQVLFFSDRLKRALDEVPGVEHFHLMPVVGNQ</sequence>
<dbReference type="EMBL" id="FXYD01000001">
    <property type="protein sequence ID" value="SMX32351.1"/>
    <property type="molecule type" value="Genomic_DNA"/>
</dbReference>
<accession>A0A238JNX6</accession>